<proteinExistence type="predicted"/>
<accession>A0A1T4RBR9</accession>
<dbReference type="STRING" id="263852.SAMN02745116_02529"/>
<dbReference type="AlphaFoldDB" id="A0A1T4RBR9"/>
<evidence type="ECO:0000313" key="2">
    <source>
        <dbReference type="EMBL" id="SKA13500.1"/>
    </source>
</evidence>
<organism evidence="2 3">
    <name type="scientific">Pilibacter termitis</name>
    <dbReference type="NCBI Taxonomy" id="263852"/>
    <lineage>
        <taxon>Bacteria</taxon>
        <taxon>Bacillati</taxon>
        <taxon>Bacillota</taxon>
        <taxon>Bacilli</taxon>
        <taxon>Lactobacillales</taxon>
        <taxon>Enterococcaceae</taxon>
        <taxon>Pilibacter</taxon>
    </lineage>
</organism>
<keyword evidence="3" id="KW-1185">Reference proteome</keyword>
<evidence type="ECO:0000256" key="1">
    <source>
        <dbReference type="SAM" id="Phobius"/>
    </source>
</evidence>
<keyword evidence="1" id="KW-0812">Transmembrane</keyword>
<sequence length="58" mass="6377">MSRKKPVVKIEKVEINFYQKEDKDNGKTTDNQFKKDVTVALIGVGGGIIGALITSLLK</sequence>
<dbReference type="Proteomes" id="UP000190328">
    <property type="component" value="Unassembled WGS sequence"/>
</dbReference>
<keyword evidence="1" id="KW-0472">Membrane</keyword>
<feature type="transmembrane region" description="Helical" evidence="1">
    <location>
        <begin position="37"/>
        <end position="57"/>
    </location>
</feature>
<dbReference type="EMBL" id="FUXI01000045">
    <property type="protein sequence ID" value="SKA13500.1"/>
    <property type="molecule type" value="Genomic_DNA"/>
</dbReference>
<name>A0A1T4RBR9_9ENTE</name>
<reference evidence="2 3" key="1">
    <citation type="submission" date="2017-02" db="EMBL/GenBank/DDBJ databases">
        <authorList>
            <person name="Peterson S.W."/>
        </authorList>
    </citation>
    <scope>NUCLEOTIDE SEQUENCE [LARGE SCALE GENOMIC DNA]</scope>
    <source>
        <strain evidence="2 3">ATCC BAA-1030</strain>
    </source>
</reference>
<protein>
    <submittedName>
        <fullName evidence="2">Uncharacterized protein</fullName>
    </submittedName>
</protein>
<dbReference type="RefSeq" id="WP_159443336.1">
    <property type="nucleotide sequence ID" value="NZ_FUXI01000045.1"/>
</dbReference>
<gene>
    <name evidence="2" type="ORF">SAMN02745116_02529</name>
</gene>
<evidence type="ECO:0000313" key="3">
    <source>
        <dbReference type="Proteomes" id="UP000190328"/>
    </source>
</evidence>
<keyword evidence="1" id="KW-1133">Transmembrane helix</keyword>